<dbReference type="Proteomes" id="UP001266995">
    <property type="component" value="Unassembled WGS sequence"/>
</dbReference>
<dbReference type="PATRIC" id="fig|246787.4.peg.772"/>
<evidence type="ECO:0000313" key="1">
    <source>
        <dbReference type="EMBL" id="ALJ58011.1"/>
    </source>
</evidence>
<dbReference type="GO" id="GO:0016798">
    <property type="term" value="F:hydrolase activity, acting on glycosyl bonds"/>
    <property type="evidence" value="ECO:0007669"/>
    <property type="project" value="UniProtKB-KW"/>
</dbReference>
<dbReference type="PROSITE" id="PS51257">
    <property type="entry name" value="PROKAR_LIPOPROTEIN"/>
    <property type="match status" value="1"/>
</dbReference>
<dbReference type="InterPro" id="IPR005502">
    <property type="entry name" value="Ribosyl_crysJ1"/>
</dbReference>
<dbReference type="Proteomes" id="UP000325055">
    <property type="component" value="Unassembled WGS sequence"/>
</dbReference>
<dbReference type="EC" id="3.2.2.-" evidence="5"/>
<evidence type="ECO:0000313" key="8">
    <source>
        <dbReference type="Proteomes" id="UP000448877"/>
    </source>
</evidence>
<sequence>MKIRNYLLSGCLIAALCSCGTSQKENLNLTLSKDTLFDKVKGAWAGQILGCTYGGPTEFQYLSTMIPDSVVIPWGNGEIKKWFDGGGGLYDDVYVDLTFVETFERCGLDAPVDSFAAAFLAKEYPLCHANQQARYNLLQGLSPHASGYWKNNPHANCLDFQIEADFAGIMSPGMVNSAVDFCDRIGHIMAYGDGWYGGVYVAAMYSLAYVSDDIEYIVTEGLKAIPQQSRFYACMTDVINWHKQYPDDWKKCWEEIEKKWGTNDIACPDGVEVPFNIETYVNGAYIILGLLYGQGDFEKTIDISTRAGQDSDCNPASSGGILGTMLGYNRLPEKYKAEMAIVEDMPFNNTVSFNKGSELSYGQALQMIEREGGKVGENEVKINFQKPVPAKLEISFEGLKLDKKVTVDNWIANFPTVEFDGIGAVIKGELKGDNVPEDYVAELEVYFNDKLVEVCKLPLKYNHRKHELFFNYEQPYGKYKVTCKWTNPVKGADIWVRDVITYTTDK</sequence>
<dbReference type="Proteomes" id="UP000448877">
    <property type="component" value="Unassembled WGS sequence"/>
</dbReference>
<dbReference type="AlphaFoldDB" id="A0A0N7IEP9"/>
<dbReference type="STRING" id="246787.BcellWH2_00747"/>
<dbReference type="KEGG" id="bcel:BcellWH2_00747"/>
<dbReference type="eggNOG" id="COG1397">
    <property type="taxonomic scope" value="Bacteria"/>
</dbReference>
<keyword evidence="5" id="KW-0326">Glycosidase</keyword>
<keyword evidence="1" id="KW-0378">Hydrolase</keyword>
<evidence type="ECO:0000313" key="3">
    <source>
        <dbReference type="EMBL" id="KAA5416506.1"/>
    </source>
</evidence>
<dbReference type="EMBL" id="JAVSNH010000001">
    <property type="protein sequence ID" value="MDT4511173.1"/>
    <property type="molecule type" value="Genomic_DNA"/>
</dbReference>
<reference evidence="4" key="3">
    <citation type="submission" date="2023-03" db="EMBL/GenBank/DDBJ databases">
        <title>DFI Biobank Strains.</title>
        <authorList>
            <person name="Mostad J."/>
            <person name="Paddock L."/>
            <person name="Medina S."/>
            <person name="Waligurski E."/>
            <person name="Barat B."/>
            <person name="Smith R."/>
            <person name="Burgo V."/>
            <person name="Metcalfe C."/>
            <person name="Woodson C."/>
            <person name="Sundararajan A."/>
            <person name="Ramaswamy R."/>
            <person name="Lin H."/>
            <person name="Pamer E.G."/>
        </authorList>
    </citation>
    <scope>NUCLEOTIDE SEQUENCE</scope>
    <source>
        <strain evidence="4">DFI.9.5</strain>
    </source>
</reference>
<evidence type="ECO:0000313" key="5">
    <source>
        <dbReference type="EMBL" id="MDT4511173.1"/>
    </source>
</evidence>
<dbReference type="EMBL" id="CP012801">
    <property type="protein sequence ID" value="ALJ58011.1"/>
    <property type="molecule type" value="Genomic_DNA"/>
</dbReference>
<dbReference type="InterPro" id="IPR036705">
    <property type="entry name" value="Ribosyl_crysJ1_sf"/>
</dbReference>
<accession>A0A0N7IEP9</accession>
<name>A0A0N7IEP9_9BACE</name>
<evidence type="ECO:0000313" key="4">
    <source>
        <dbReference type="EMBL" id="MDE8696998.1"/>
    </source>
</evidence>
<reference evidence="5" key="4">
    <citation type="submission" date="2023-08" db="EMBL/GenBank/DDBJ databases">
        <title>Reintroducing virulent viruses to syntetic microbiomes.</title>
        <authorList>
            <person name="Wilde J."/>
            <person name="Boyes R."/>
            <person name="Robinson A.V."/>
            <person name="Daisley B.A."/>
            <person name="Allen-Vercoe E."/>
        </authorList>
    </citation>
    <scope>NUCLEOTIDE SEQUENCE</scope>
    <source>
        <strain evidence="5">225I_12FAA</strain>
    </source>
</reference>
<dbReference type="Proteomes" id="UP000061809">
    <property type="component" value="Chromosome"/>
</dbReference>
<dbReference type="GeneID" id="66307805"/>
<gene>
    <name evidence="1" type="ORF">BcellWH2_00747</name>
    <name evidence="3" type="ORF">F2Y81_15200</name>
    <name evidence="2" type="ORF">F2Y86_22560</name>
    <name evidence="4" type="ORF">PZH42_23105</name>
    <name evidence="5" type="ORF">RO785_09295</name>
</gene>
<proteinExistence type="predicted"/>
<dbReference type="EMBL" id="VVYW01000024">
    <property type="protein sequence ID" value="KAA5404029.1"/>
    <property type="molecule type" value="Genomic_DNA"/>
</dbReference>
<dbReference type="RefSeq" id="WP_007213407.1">
    <property type="nucleotide sequence ID" value="NZ_CABMLT010000029.1"/>
</dbReference>
<dbReference type="SUPFAM" id="SSF101478">
    <property type="entry name" value="ADP-ribosylglycohydrolase"/>
    <property type="match status" value="1"/>
</dbReference>
<dbReference type="EMBL" id="VVYV01000026">
    <property type="protein sequence ID" value="KAA5416506.1"/>
    <property type="molecule type" value="Genomic_DNA"/>
</dbReference>
<reference evidence="7 8" key="2">
    <citation type="journal article" date="2019" name="Nat. Med.">
        <title>A library of human gut bacterial isolates paired with longitudinal multiomics data enables mechanistic microbiome research.</title>
        <authorList>
            <person name="Poyet M."/>
            <person name="Groussin M."/>
            <person name="Gibbons S.M."/>
            <person name="Avila-Pacheco J."/>
            <person name="Jiang X."/>
            <person name="Kearney S.M."/>
            <person name="Perrotta A.R."/>
            <person name="Berdy B."/>
            <person name="Zhao S."/>
            <person name="Lieberman T.D."/>
            <person name="Swanson P.K."/>
            <person name="Smith M."/>
            <person name="Roesemann S."/>
            <person name="Alexander J.E."/>
            <person name="Rich S.A."/>
            <person name="Livny J."/>
            <person name="Vlamakis H."/>
            <person name="Clish C."/>
            <person name="Bullock K."/>
            <person name="Deik A."/>
            <person name="Scott J."/>
            <person name="Pierce K.A."/>
            <person name="Xavier R.J."/>
            <person name="Alm E.J."/>
        </authorList>
    </citation>
    <scope>NUCLEOTIDE SEQUENCE [LARGE SCALE GENOMIC DNA]</scope>
    <source>
        <strain evidence="3 8">BIOML-A6</strain>
        <strain evidence="2 7">BIOML-A7</strain>
    </source>
</reference>
<organism evidence="1 6">
    <name type="scientific">Bacteroides cellulosilyticus</name>
    <dbReference type="NCBI Taxonomy" id="246787"/>
    <lineage>
        <taxon>Bacteria</taxon>
        <taxon>Pseudomonadati</taxon>
        <taxon>Bacteroidota</taxon>
        <taxon>Bacteroidia</taxon>
        <taxon>Bacteroidales</taxon>
        <taxon>Bacteroidaceae</taxon>
        <taxon>Bacteroides</taxon>
    </lineage>
</organism>
<dbReference type="Gene3D" id="1.10.4080.10">
    <property type="entry name" value="ADP-ribosylation/Crystallin J1"/>
    <property type="match status" value="1"/>
</dbReference>
<reference evidence="1 6" key="1">
    <citation type="journal article" date="2015" name="Science">
        <title>Genetic determinants of in vivo fitness and diet responsiveness in multiple human gut Bacteroides.</title>
        <authorList>
            <person name="Wu M."/>
            <person name="McNulty N.P."/>
            <person name="Rodionov D.A."/>
            <person name="Khoroshkin M.S."/>
            <person name="Griffin N.W."/>
            <person name="Cheng J."/>
            <person name="Latreille P."/>
            <person name="Kerstetter R.A."/>
            <person name="Terrapon N."/>
            <person name="Henrissat B."/>
            <person name="Osterman A.L."/>
            <person name="Gordon J.I."/>
        </authorList>
    </citation>
    <scope>NUCLEOTIDE SEQUENCE [LARGE SCALE GENOMIC DNA]</scope>
    <source>
        <strain evidence="1 6">WH2</strain>
    </source>
</reference>
<evidence type="ECO:0000313" key="2">
    <source>
        <dbReference type="EMBL" id="KAA5404029.1"/>
    </source>
</evidence>
<evidence type="ECO:0000313" key="6">
    <source>
        <dbReference type="Proteomes" id="UP000061809"/>
    </source>
</evidence>
<dbReference type="EMBL" id="JARFID010000034">
    <property type="protein sequence ID" value="MDE8696998.1"/>
    <property type="molecule type" value="Genomic_DNA"/>
</dbReference>
<protein>
    <submittedName>
        <fullName evidence="1 2">ADP-ribosylglycohydrolase</fullName>
        <ecNumber evidence="5">3.2.2.-</ecNumber>
    </submittedName>
</protein>
<dbReference type="Proteomes" id="UP001221924">
    <property type="component" value="Unassembled WGS sequence"/>
</dbReference>
<dbReference type="Pfam" id="PF03747">
    <property type="entry name" value="ADP_ribosyl_GH"/>
    <property type="match status" value="1"/>
</dbReference>
<evidence type="ECO:0000313" key="7">
    <source>
        <dbReference type="Proteomes" id="UP000325055"/>
    </source>
</evidence>